<dbReference type="GO" id="GO:0016020">
    <property type="term" value="C:membrane"/>
    <property type="evidence" value="ECO:0007669"/>
    <property type="project" value="UniProtKB-SubCell"/>
</dbReference>
<organism evidence="6 7">
    <name type="scientific">Veillonella dispar ATCC 17748</name>
    <dbReference type="NCBI Taxonomy" id="546273"/>
    <lineage>
        <taxon>Bacteria</taxon>
        <taxon>Bacillati</taxon>
        <taxon>Bacillota</taxon>
        <taxon>Negativicutes</taxon>
        <taxon>Veillonellales</taxon>
        <taxon>Veillonellaceae</taxon>
        <taxon>Veillonella</taxon>
    </lineage>
</organism>
<evidence type="ECO:0000256" key="5">
    <source>
        <dbReference type="SAM" id="Phobius"/>
    </source>
</evidence>
<comment type="subcellular location">
    <subcellularLocation>
        <location evidence="1">Membrane</location>
        <topology evidence="1">Multi-pass membrane protein</topology>
    </subcellularLocation>
</comment>
<feature type="transmembrane region" description="Helical" evidence="5">
    <location>
        <begin position="12"/>
        <end position="33"/>
    </location>
</feature>
<keyword evidence="7" id="KW-1185">Reference proteome</keyword>
<evidence type="ECO:0000313" key="7">
    <source>
        <dbReference type="Proteomes" id="UP000003529"/>
    </source>
</evidence>
<evidence type="ECO:0000256" key="1">
    <source>
        <dbReference type="ARBA" id="ARBA00004141"/>
    </source>
</evidence>
<evidence type="ECO:0000313" key="6">
    <source>
        <dbReference type="EMBL" id="EEP64936.1"/>
    </source>
</evidence>
<keyword evidence="2 5" id="KW-0812">Transmembrane</keyword>
<dbReference type="SUPFAM" id="SSF81338">
    <property type="entry name" value="Aquaporin-like"/>
    <property type="match status" value="1"/>
</dbReference>
<name>C4FSV8_9FIRM</name>
<proteinExistence type="predicted"/>
<dbReference type="HOGENOM" id="CLU_3318803_0_0_9"/>
<gene>
    <name evidence="6" type="ORF">VEIDISOL_02006</name>
</gene>
<dbReference type="Proteomes" id="UP000003529">
    <property type="component" value="Unassembled WGS sequence"/>
</dbReference>
<protein>
    <submittedName>
        <fullName evidence="6">Uncharacterized protein</fullName>
    </submittedName>
</protein>
<evidence type="ECO:0000256" key="3">
    <source>
        <dbReference type="ARBA" id="ARBA00022989"/>
    </source>
</evidence>
<reference evidence="6" key="1">
    <citation type="submission" date="2009-04" db="EMBL/GenBank/DDBJ databases">
        <authorList>
            <person name="Weinstock G."/>
            <person name="Sodergren E."/>
            <person name="Clifton S."/>
            <person name="Fulton L."/>
            <person name="Fulton B."/>
            <person name="Courtney L."/>
            <person name="Fronick C."/>
            <person name="Harrison M."/>
            <person name="Strong C."/>
            <person name="Farmer C."/>
            <person name="Delahaunty K."/>
            <person name="Markovic C."/>
            <person name="Hall O."/>
            <person name="Minx P."/>
            <person name="Tomlinson C."/>
            <person name="Mitreva M."/>
            <person name="Nelson J."/>
            <person name="Hou S."/>
            <person name="Wollam A."/>
            <person name="Pepin K.H."/>
            <person name="Johnson M."/>
            <person name="Bhonagiri V."/>
            <person name="Nash W.E."/>
            <person name="Warren W."/>
            <person name="Chinwalla A."/>
            <person name="Mardis E.R."/>
            <person name="Wilson R.K."/>
        </authorList>
    </citation>
    <scope>NUCLEOTIDE SEQUENCE [LARGE SCALE GENOMIC DNA]</scope>
    <source>
        <strain evidence="6">ATCC 17748</strain>
    </source>
</reference>
<dbReference type="InterPro" id="IPR023271">
    <property type="entry name" value="Aquaporin-like"/>
</dbReference>
<sequence>MPFEFMKVSIGVWLFIVAPLVGGVIAAVFHRAWFSVKED</sequence>
<keyword evidence="3 5" id="KW-1133">Transmembrane helix</keyword>
<accession>C4FSV8</accession>
<dbReference type="EMBL" id="ACIK02000019">
    <property type="protein sequence ID" value="EEP64936.1"/>
    <property type="molecule type" value="Genomic_DNA"/>
</dbReference>
<comment type="caution">
    <text evidence="6">The sequence shown here is derived from an EMBL/GenBank/DDBJ whole genome shotgun (WGS) entry which is preliminary data.</text>
</comment>
<evidence type="ECO:0000256" key="2">
    <source>
        <dbReference type="ARBA" id="ARBA00022692"/>
    </source>
</evidence>
<dbReference type="AlphaFoldDB" id="C4FSV8"/>
<keyword evidence="4 5" id="KW-0472">Membrane</keyword>
<evidence type="ECO:0000256" key="4">
    <source>
        <dbReference type="ARBA" id="ARBA00023136"/>
    </source>
</evidence>